<dbReference type="Pfam" id="PF03140">
    <property type="entry name" value="DUF247"/>
    <property type="match status" value="1"/>
</dbReference>
<evidence type="ECO:0000313" key="3">
    <source>
        <dbReference type="Proteomes" id="UP001415857"/>
    </source>
</evidence>
<dbReference type="PANTHER" id="PTHR31549">
    <property type="entry name" value="PROTEIN, PUTATIVE (DUF247)-RELATED-RELATED"/>
    <property type="match status" value="1"/>
</dbReference>
<reference evidence="2 3" key="1">
    <citation type="journal article" date="2024" name="Plant J.">
        <title>Genome sequences and population genomics reveal climatic adaptation and genomic divergence between two closely related sweetgum species.</title>
        <authorList>
            <person name="Xu W.Q."/>
            <person name="Ren C.Q."/>
            <person name="Zhang X.Y."/>
            <person name="Comes H.P."/>
            <person name="Liu X.H."/>
            <person name="Li Y.G."/>
            <person name="Kettle C.J."/>
            <person name="Jalonen R."/>
            <person name="Gaisberger H."/>
            <person name="Ma Y.Z."/>
            <person name="Qiu Y.X."/>
        </authorList>
    </citation>
    <scope>NUCLEOTIDE SEQUENCE [LARGE SCALE GENOMIC DNA]</scope>
    <source>
        <strain evidence="2">Hangzhou</strain>
    </source>
</reference>
<comment type="caution">
    <text evidence="2">The sequence shown here is derived from an EMBL/GenBank/DDBJ whole genome shotgun (WGS) entry which is preliminary data.</text>
</comment>
<protein>
    <submittedName>
        <fullName evidence="2">Uncharacterized protein</fullName>
    </submittedName>
</protein>
<dbReference type="InterPro" id="IPR004158">
    <property type="entry name" value="DUF247_pln"/>
</dbReference>
<keyword evidence="3" id="KW-1185">Reference proteome</keyword>
<organism evidence="2 3">
    <name type="scientific">Liquidambar formosana</name>
    <name type="common">Formosan gum</name>
    <dbReference type="NCBI Taxonomy" id="63359"/>
    <lineage>
        <taxon>Eukaryota</taxon>
        <taxon>Viridiplantae</taxon>
        <taxon>Streptophyta</taxon>
        <taxon>Embryophyta</taxon>
        <taxon>Tracheophyta</taxon>
        <taxon>Spermatophyta</taxon>
        <taxon>Magnoliopsida</taxon>
        <taxon>eudicotyledons</taxon>
        <taxon>Gunneridae</taxon>
        <taxon>Pentapetalae</taxon>
        <taxon>Saxifragales</taxon>
        <taxon>Altingiaceae</taxon>
        <taxon>Liquidambar</taxon>
    </lineage>
</organism>
<evidence type="ECO:0000313" key="2">
    <source>
        <dbReference type="EMBL" id="KAK9291004.1"/>
    </source>
</evidence>
<dbReference type="AlphaFoldDB" id="A0AAP0SBU7"/>
<keyword evidence="1" id="KW-0812">Transmembrane</keyword>
<proteinExistence type="predicted"/>
<feature type="transmembrane region" description="Helical" evidence="1">
    <location>
        <begin position="461"/>
        <end position="481"/>
    </location>
</feature>
<gene>
    <name evidence="2" type="ORF">L1049_009187</name>
</gene>
<keyword evidence="1" id="KW-1133">Transmembrane helix</keyword>
<accession>A0AAP0SBU7</accession>
<dbReference type="Proteomes" id="UP001415857">
    <property type="component" value="Unassembled WGS sequence"/>
</dbReference>
<evidence type="ECO:0000256" key="1">
    <source>
        <dbReference type="SAM" id="Phobius"/>
    </source>
</evidence>
<name>A0AAP0SBU7_LIQFO</name>
<sequence length="486" mass="56586">MAGSEVIISMEELHEMRKVIQVKATSGSTISRQERFDSIRKAKHNNTSRPQTPKTRIQKVPSVMRHIILQDTKDGGKYFEPMMVSIGPYHHGTDKLAPGEELKRKLTQQFFSDHEKLIEVLYEKILQEIQNLRDCYDVESTTKYDDEALAWMLFVDGCSVLSYIHLCVESGEPDEYKLKNHEIAFVRQDLFLLENQLPFQVLEFLMSEEVIQFKEGMEMIKKFILMIVTTPERRGWRQQWRKRWQQCQQLCQQLRQKCWKQQQQQDNLELPTEEKPSHLLELLRKTLIGEPEGSGADTGKKENDWQSFRDVTELRAAGIHLKRSKTHFLLDVSFTPRFIFGYLRLPPIVVDDSTKAKFLNLIAYEMCPDFDNKFEVTSYICFLDSLIDQADDVKKLRKKCILHNFLGSDEEVAKLFNEIATDLVPSPDIYRHVKAGIQKHYDDIGKAWIAEFVHSHLSSPWTVIAFIAAVTAFALSIVPYVHKDQK</sequence>
<keyword evidence="1" id="KW-0472">Membrane</keyword>
<dbReference type="EMBL" id="JBBPBK010000002">
    <property type="protein sequence ID" value="KAK9291004.1"/>
    <property type="molecule type" value="Genomic_DNA"/>
</dbReference>
<dbReference type="PANTHER" id="PTHR31549:SF191">
    <property type="entry name" value="DUF247 DOMAIN PROTEIN"/>
    <property type="match status" value="1"/>
</dbReference>